<gene>
    <name evidence="4" type="primary">LOC118766522</name>
</gene>
<keyword evidence="3" id="KW-1185">Reference proteome</keyword>
<proteinExistence type="predicted"/>
<protein>
    <submittedName>
        <fullName evidence="4">Uncharacterized protein LOC118766522</fullName>
    </submittedName>
</protein>
<evidence type="ECO:0000256" key="2">
    <source>
        <dbReference type="SAM" id="SignalP"/>
    </source>
</evidence>
<organism evidence="3 4">
    <name type="scientific">Octopus sinensis</name>
    <name type="common">East Asian common octopus</name>
    <dbReference type="NCBI Taxonomy" id="2607531"/>
    <lineage>
        <taxon>Eukaryota</taxon>
        <taxon>Metazoa</taxon>
        <taxon>Spiralia</taxon>
        <taxon>Lophotrochozoa</taxon>
        <taxon>Mollusca</taxon>
        <taxon>Cephalopoda</taxon>
        <taxon>Coleoidea</taxon>
        <taxon>Octopodiformes</taxon>
        <taxon>Octopoda</taxon>
        <taxon>Incirrata</taxon>
        <taxon>Octopodidae</taxon>
        <taxon>Octopus</taxon>
    </lineage>
</organism>
<feature type="chain" id="PRO_5028810245" evidence="2">
    <location>
        <begin position="19"/>
        <end position="714"/>
    </location>
</feature>
<dbReference type="KEGG" id="osn:118766522"/>
<feature type="compositionally biased region" description="Basic and acidic residues" evidence="1">
    <location>
        <begin position="351"/>
        <end position="388"/>
    </location>
</feature>
<evidence type="ECO:0000313" key="4">
    <source>
        <dbReference type="RefSeq" id="XP_036365820.1"/>
    </source>
</evidence>
<feature type="region of interest" description="Disordered" evidence="1">
    <location>
        <begin position="351"/>
        <end position="392"/>
    </location>
</feature>
<keyword evidence="2" id="KW-0732">Signal</keyword>
<sequence>MKFLLTLVVFFFSIMVCGHSMEQSTTTMGTCITQSMMSCFYPAYQTMKQQYHRLRRTSHLQFNKQDFDNMCQVLQTDIVYCMDRIEGSCGQTTRQSALKQLNTSFHYFCYNGWKDYQKFQKCFKSNKNNVQEKIRHCYTTSELNHRNFFEHEYEYINRDFFHNYPNSYNWQGYFEDDPNKQGDGQVHDQGQGYRSDQALQPDAPFSETGTAGIQADATAPAKTETVTSAAKKDGVKNESDDDDDDVNMHEWLRNFGNGFDHNRDYNSGHNRDYWANKYNWHNKNNYYDNNRRNNYDGNDYDGNRRHWYDNSYYDNDDNYYNKKYNHDGWQKSHSQRSDLFSNDYYNQNFERLNRETREEPDKEQPQPEAEKLKPDIHGTYEQDKDWENNRNTPFYNNHYRNNYYDRNRFYDQDYDYDGRNYGYNYYNSNERRPDYWAFYNYDVRYRTDICRGMSKMRDCSHEMKKVCNQESDNFMYNLNNMIYQFGRLFMNCDMSAESAEPSPEAEAVAKSETSYCDHRKAISCTQPFQSWFSSFKDNEFKLFSDYDTLRNMCGTMQQKMFPCINREIASCKDNFQYPFETLIQSFTHLCKPEIMEDLTNHHECWSSHSANVTYGLCKELMQSKMEYYYDRHKGDAMRYICGLMSEFQHCVNMIDCEEDARNFMGNFLSETMQPIKEFYQCNESRYKEAGYMKSVSWYDYLPPEMAMNYRNKFN</sequence>
<evidence type="ECO:0000313" key="3">
    <source>
        <dbReference type="Proteomes" id="UP000515154"/>
    </source>
</evidence>
<feature type="signal peptide" evidence="2">
    <location>
        <begin position="1"/>
        <end position="18"/>
    </location>
</feature>
<dbReference type="Proteomes" id="UP000515154">
    <property type="component" value="Linkage group LG16"/>
</dbReference>
<feature type="compositionally biased region" description="Low complexity" evidence="1">
    <location>
        <begin position="181"/>
        <end position="192"/>
    </location>
</feature>
<accession>A0A7E6FEQ7</accession>
<dbReference type="AlphaFoldDB" id="A0A7E6FEQ7"/>
<name>A0A7E6FEQ7_9MOLL</name>
<reference evidence="4" key="1">
    <citation type="submission" date="2025-08" db="UniProtKB">
        <authorList>
            <consortium name="RefSeq"/>
        </authorList>
    </citation>
    <scope>IDENTIFICATION</scope>
</reference>
<feature type="region of interest" description="Disordered" evidence="1">
    <location>
        <begin position="172"/>
        <end position="244"/>
    </location>
</feature>
<dbReference type="RefSeq" id="XP_036365820.1">
    <property type="nucleotide sequence ID" value="XM_036509927.1"/>
</dbReference>
<evidence type="ECO:0000256" key="1">
    <source>
        <dbReference type="SAM" id="MobiDB-lite"/>
    </source>
</evidence>